<sequence>MANASDEEIKAILEEAKTVAVVGLSDNPERESYQVAAYLKAQGYRIIPVNPNVREVLGERAYPTLSDIPKDIKVDVVDIFRRPEFIPEIVDQAIARGAKAVWMQKGLAHNAAADKARTAGLAVVMDRCMMVEHRRLVQG</sequence>
<comment type="caution">
    <text evidence="2">The sequence shown here is derived from an EMBL/GenBank/DDBJ whole genome shotgun (WGS) entry which is preliminary data.</text>
</comment>
<dbReference type="AlphaFoldDB" id="A0A062Y060"/>
<dbReference type="Gene3D" id="3.40.50.720">
    <property type="entry name" value="NAD(P)-binding Rossmann-like Domain"/>
    <property type="match status" value="1"/>
</dbReference>
<dbReference type="PANTHER" id="PTHR33303:SF2">
    <property type="entry name" value="COA-BINDING DOMAIN-CONTAINING PROTEIN"/>
    <property type="match status" value="1"/>
</dbReference>
<organism evidence="2 3">
    <name type="scientific">Thermoanaerobaculum aquaticum</name>
    <dbReference type="NCBI Taxonomy" id="1312852"/>
    <lineage>
        <taxon>Bacteria</taxon>
        <taxon>Pseudomonadati</taxon>
        <taxon>Acidobacteriota</taxon>
        <taxon>Thermoanaerobaculia</taxon>
        <taxon>Thermoanaerobaculales</taxon>
        <taxon>Thermoanaerobaculaceae</taxon>
        <taxon>Thermoanaerobaculum</taxon>
    </lineage>
</organism>
<keyword evidence="3" id="KW-1185">Reference proteome</keyword>
<proteinExistence type="predicted"/>
<dbReference type="SUPFAM" id="SSF51735">
    <property type="entry name" value="NAD(P)-binding Rossmann-fold domains"/>
    <property type="match status" value="1"/>
</dbReference>
<dbReference type="EMBL" id="JMFG01000001">
    <property type="protein sequence ID" value="KDA55079.1"/>
    <property type="molecule type" value="Genomic_DNA"/>
</dbReference>
<reference evidence="2 3" key="1">
    <citation type="submission" date="2014-04" db="EMBL/GenBank/DDBJ databases">
        <title>The Genome Sequence of Thermoanaerobaculum aquaticum MP-01, The First Cultivated Group 23 Acidobacterium.</title>
        <authorList>
            <person name="Stamps B.W."/>
            <person name="Losey N.A."/>
            <person name="Lawson P.A."/>
            <person name="Stevenson B.S."/>
        </authorList>
    </citation>
    <scope>NUCLEOTIDE SEQUENCE [LARGE SCALE GENOMIC DNA]</scope>
    <source>
        <strain evidence="2 3">MP-01</strain>
    </source>
</reference>
<accession>A0A062Y060</accession>
<dbReference type="SMART" id="SM00881">
    <property type="entry name" value="CoA_binding"/>
    <property type="match status" value="1"/>
</dbReference>
<evidence type="ECO:0000259" key="1">
    <source>
        <dbReference type="SMART" id="SM00881"/>
    </source>
</evidence>
<dbReference type="PANTHER" id="PTHR33303">
    <property type="entry name" value="CYTOPLASMIC PROTEIN-RELATED"/>
    <property type="match status" value="1"/>
</dbReference>
<gene>
    <name evidence="2" type="ORF">EG19_00210</name>
</gene>
<name>A0A062Y060_9BACT</name>
<dbReference type="Proteomes" id="UP000027284">
    <property type="component" value="Unassembled WGS sequence"/>
</dbReference>
<protein>
    <submittedName>
        <fullName evidence="2">CoA-binding protein</fullName>
    </submittedName>
</protein>
<evidence type="ECO:0000313" key="3">
    <source>
        <dbReference type="Proteomes" id="UP000027284"/>
    </source>
</evidence>
<dbReference type="STRING" id="1312852.EG19_00210"/>
<evidence type="ECO:0000313" key="2">
    <source>
        <dbReference type="EMBL" id="KDA55079.1"/>
    </source>
</evidence>
<feature type="domain" description="CoA-binding" evidence="1">
    <location>
        <begin position="13"/>
        <end position="107"/>
    </location>
</feature>
<dbReference type="InterPro" id="IPR036291">
    <property type="entry name" value="NAD(P)-bd_dom_sf"/>
</dbReference>
<dbReference type="InterPro" id="IPR003781">
    <property type="entry name" value="CoA-bd"/>
</dbReference>
<dbReference type="Pfam" id="PF13380">
    <property type="entry name" value="CoA_binding_2"/>
    <property type="match status" value="1"/>
</dbReference>